<proteinExistence type="predicted"/>
<sequence>MAVEALWKPRIKPEHAAYRTTEGNIRIGSVIFGIGAEIKDPAGWLWTLASGADGTRTEKALIGHVLAGHPELPELTEDEVGDALRQLNEAGFVEDAAAERPAALSEREAERYSRGVPLLRWMDLSPRRNAWEAQARLKESAVLLIGLGGVGGMAAQALVASGVGRLHCVDSDRVELSNLNRQTLYREADLGSGKVAAGVAHLQALNSDVRVTGQEARVGTPGELAALLSRPPAGAGAWDALLLCADQPSDIRRWTNLTCLAAGVPWVDGGYRGPLITVGVYRPGRGGCYECLRTAEYARRDLRLAPGQDESRAAPRMAWNPVNAVTAGVAGSLMAHAVLTLLTGIPPTEPGFRFGVNLMALDDATYTRDPARPDCPACGTGTGQGRGRDGEEPEQRLPKAHDRAGRAGRAAGGVGR</sequence>
<keyword evidence="4" id="KW-1185">Reference proteome</keyword>
<accession>A0ABU2S2P7</accession>
<dbReference type="Proteomes" id="UP001183615">
    <property type="component" value="Unassembled WGS sequence"/>
</dbReference>
<evidence type="ECO:0000313" key="3">
    <source>
        <dbReference type="EMBL" id="MDT0443278.1"/>
    </source>
</evidence>
<gene>
    <name evidence="3" type="ORF">RM779_11815</name>
</gene>
<evidence type="ECO:0000313" key="4">
    <source>
        <dbReference type="Proteomes" id="UP001183615"/>
    </source>
</evidence>
<dbReference type="InterPro" id="IPR000594">
    <property type="entry name" value="ThiF_NAD_FAD-bd"/>
</dbReference>
<feature type="region of interest" description="Disordered" evidence="1">
    <location>
        <begin position="372"/>
        <end position="416"/>
    </location>
</feature>
<dbReference type="PANTHER" id="PTHR10953:SF102">
    <property type="entry name" value="ADENYLYLTRANSFERASE AND SULFURTRANSFERASE MOCS3"/>
    <property type="match status" value="1"/>
</dbReference>
<dbReference type="GO" id="GO:0016779">
    <property type="term" value="F:nucleotidyltransferase activity"/>
    <property type="evidence" value="ECO:0007669"/>
    <property type="project" value="UniProtKB-KW"/>
</dbReference>
<keyword evidence="3" id="KW-0808">Transferase</keyword>
<dbReference type="Gene3D" id="3.40.50.720">
    <property type="entry name" value="NAD(P)-binding Rossmann-like Domain"/>
    <property type="match status" value="1"/>
</dbReference>
<keyword evidence="3" id="KW-0548">Nucleotidyltransferase</keyword>
<dbReference type="Pfam" id="PF00899">
    <property type="entry name" value="ThiF"/>
    <property type="match status" value="1"/>
</dbReference>
<dbReference type="PANTHER" id="PTHR10953">
    <property type="entry name" value="UBIQUITIN-ACTIVATING ENZYME E1"/>
    <property type="match status" value="1"/>
</dbReference>
<name>A0ABU2S2P7_9ACTN</name>
<evidence type="ECO:0000259" key="2">
    <source>
        <dbReference type="Pfam" id="PF00899"/>
    </source>
</evidence>
<comment type="caution">
    <text evidence="3">The sequence shown here is derived from an EMBL/GenBank/DDBJ whole genome shotgun (WGS) entry which is preliminary data.</text>
</comment>
<organism evidence="3 4">
    <name type="scientific">Streptomyces johnsoniae</name>
    <dbReference type="NCBI Taxonomy" id="3075532"/>
    <lineage>
        <taxon>Bacteria</taxon>
        <taxon>Bacillati</taxon>
        <taxon>Actinomycetota</taxon>
        <taxon>Actinomycetes</taxon>
        <taxon>Kitasatosporales</taxon>
        <taxon>Streptomycetaceae</taxon>
        <taxon>Streptomyces</taxon>
    </lineage>
</organism>
<protein>
    <submittedName>
        <fullName evidence="3">ThiF family adenylyltransferase</fullName>
    </submittedName>
</protein>
<evidence type="ECO:0000256" key="1">
    <source>
        <dbReference type="SAM" id="MobiDB-lite"/>
    </source>
</evidence>
<feature type="domain" description="THIF-type NAD/FAD binding fold" evidence="2">
    <location>
        <begin position="132"/>
        <end position="376"/>
    </location>
</feature>
<dbReference type="SUPFAM" id="SSF69572">
    <property type="entry name" value="Activating enzymes of the ubiquitin-like proteins"/>
    <property type="match status" value="1"/>
</dbReference>
<dbReference type="RefSeq" id="WP_311617630.1">
    <property type="nucleotide sequence ID" value="NZ_JAVREV010000005.1"/>
</dbReference>
<dbReference type="InterPro" id="IPR035985">
    <property type="entry name" value="Ubiquitin-activating_enz"/>
</dbReference>
<dbReference type="InterPro" id="IPR045886">
    <property type="entry name" value="ThiF/MoeB/HesA"/>
</dbReference>
<reference evidence="4" key="1">
    <citation type="submission" date="2023-07" db="EMBL/GenBank/DDBJ databases">
        <title>30 novel species of actinomycetes from the DSMZ collection.</title>
        <authorList>
            <person name="Nouioui I."/>
        </authorList>
    </citation>
    <scope>NUCLEOTIDE SEQUENCE [LARGE SCALE GENOMIC DNA]</scope>
    <source>
        <strain evidence="4">DSM 41886</strain>
    </source>
</reference>
<feature type="compositionally biased region" description="Basic and acidic residues" evidence="1">
    <location>
        <begin position="386"/>
        <end position="405"/>
    </location>
</feature>
<dbReference type="EMBL" id="JAVREV010000005">
    <property type="protein sequence ID" value="MDT0443278.1"/>
    <property type="molecule type" value="Genomic_DNA"/>
</dbReference>